<dbReference type="Gene3D" id="3.90.930.60">
    <property type="match status" value="1"/>
</dbReference>
<dbReference type="AlphaFoldDB" id="A0A367WQ58"/>
<sequence length="756" mass="83242">MAEDQKYLAIAPHFTLHTIGNHTYLLLSETQSFRLNGERYGILFPYLDGRLREQEIIARLGDRIPPADISEMIAHMRKRGYVVAIDPWADHARSAYWSANVLQPDECESFAQSVKLGVVGLGRDGAAGSVQASELAAMLMAQGFSITDFKNANLTIVLTEDYLQPALSDFARMAAKSEMAWVPFKPGGLNAWFGPVIGADSGAGNCYFCLARRLAEHRQGDTVAPASPEGARPARAFTKASLAVAFGRAALETVRLSFGLCDDLRTKLQVWSLSDGVNEQHGVPLFADCPEHALQSTPQTPDQMHRPITLSRIKNQDGADGGWRALTPEQALARLEPIVSPLTGIVGHLHKADLAEGLHVYSASQGRRMSIDPRQNRSLGRPGGAAGKGLSDSQAKISCLAEAVERYSAQWSGSEPRHQASWREIREHAPHPASFLDYAAQQYQNRESLNRNATTMARIPEPFDETAVIDWTPAWSLRDHAPRWVPTRFCYYEYRGNAPGDHDFCMADSNGCATGGSIEEAILQGVLELVERDAISIWWYNRLVPRRVSLDGLDDAFIANMQAHYQSLGRTFWVIDLTTDLGIPVMIAASAKQDGSRILLGFGSHLDGRIAALRALTELNQILMHDDIEPSTIQTKGGIEDAMMEWLATANLADHPYIAGTGAEKSVDDLPSAGFDTIDQAVRFCVDRMAEEGLDTIVVDYSRPDLPLSCVRVVVPGLRHFWNRRAPGRLFDAPVKMGALDHPHSYDDLHPLAFFL</sequence>
<feature type="region of interest" description="Disordered" evidence="1">
    <location>
        <begin position="366"/>
        <end position="391"/>
    </location>
</feature>
<dbReference type="PROSITE" id="PS51664">
    <property type="entry name" value="YCAO"/>
    <property type="match status" value="1"/>
</dbReference>
<comment type="caution">
    <text evidence="3">The sequence shown here is derived from an EMBL/GenBank/DDBJ whole genome shotgun (WGS) entry which is preliminary data.</text>
</comment>
<gene>
    <name evidence="3" type="ORF">TH30_18385</name>
</gene>
<dbReference type="NCBIfam" id="TIGR00702">
    <property type="entry name" value="YcaO-type kinase domain"/>
    <property type="match status" value="1"/>
</dbReference>
<protein>
    <recommendedName>
        <fullName evidence="2">YcaO domain-containing protein</fullName>
    </recommendedName>
</protein>
<dbReference type="InterPro" id="IPR003776">
    <property type="entry name" value="YcaO-like_dom"/>
</dbReference>
<dbReference type="Gene3D" id="3.30.160.660">
    <property type="match status" value="1"/>
</dbReference>
<dbReference type="InterPro" id="IPR022291">
    <property type="entry name" value="Bacteriocin_synth_cyclodeHase"/>
</dbReference>
<dbReference type="InterPro" id="IPR049274">
    <property type="entry name" value="LynD/TruD_wHTH-like"/>
</dbReference>
<dbReference type="PANTHER" id="PTHR37809:SF1">
    <property type="entry name" value="RIBOSOMAL PROTEIN S12 METHYLTHIOTRANSFERASE ACCESSORY FACTOR YCAO"/>
    <property type="match status" value="1"/>
</dbReference>
<dbReference type="EMBL" id="JPWI01000013">
    <property type="protein sequence ID" value="RCK43583.1"/>
    <property type="molecule type" value="Genomic_DNA"/>
</dbReference>
<proteinExistence type="predicted"/>
<dbReference type="Gene3D" id="3.40.50.720">
    <property type="entry name" value="NAD(P)-binding Rossmann-like Domain"/>
    <property type="match status" value="1"/>
</dbReference>
<accession>A0A367WQ58</accession>
<dbReference type="Proteomes" id="UP000252255">
    <property type="component" value="Unassembled WGS sequence"/>
</dbReference>
<dbReference type="RefSeq" id="WP_181850386.1">
    <property type="nucleotide sequence ID" value="NZ_JPWI01000013.1"/>
</dbReference>
<organism evidence="3 4">
    <name type="scientific">Thalassospira profundimaris</name>
    <dbReference type="NCBI Taxonomy" id="502049"/>
    <lineage>
        <taxon>Bacteria</taxon>
        <taxon>Pseudomonadati</taxon>
        <taxon>Pseudomonadota</taxon>
        <taxon>Alphaproteobacteria</taxon>
        <taxon>Rhodospirillales</taxon>
        <taxon>Thalassospiraceae</taxon>
        <taxon>Thalassospira</taxon>
    </lineage>
</organism>
<dbReference type="NCBIfam" id="TIGR03604">
    <property type="entry name" value="TOMM_cyclo_SagD"/>
    <property type="match status" value="1"/>
</dbReference>
<dbReference type="PANTHER" id="PTHR37809">
    <property type="entry name" value="RIBOSOMAL PROTEIN S12 METHYLTHIOTRANSFERASE ACCESSORY FACTOR YCAO"/>
    <property type="match status" value="1"/>
</dbReference>
<dbReference type="Gene3D" id="3.30.40.250">
    <property type="match status" value="1"/>
</dbReference>
<dbReference type="NCBIfam" id="TIGR03882">
    <property type="entry name" value="cyclo_dehyd_2"/>
    <property type="match status" value="1"/>
</dbReference>
<feature type="domain" description="YcaO" evidence="2">
    <location>
        <begin position="387"/>
        <end position="756"/>
    </location>
</feature>
<evidence type="ECO:0000313" key="4">
    <source>
        <dbReference type="Proteomes" id="UP000252255"/>
    </source>
</evidence>
<dbReference type="Pfam" id="PF02624">
    <property type="entry name" value="YcaO"/>
    <property type="match status" value="1"/>
</dbReference>
<evidence type="ECO:0000259" key="2">
    <source>
        <dbReference type="PROSITE" id="PS51664"/>
    </source>
</evidence>
<evidence type="ECO:0000256" key="1">
    <source>
        <dbReference type="SAM" id="MobiDB-lite"/>
    </source>
</evidence>
<evidence type="ECO:0000313" key="3">
    <source>
        <dbReference type="EMBL" id="RCK43583.1"/>
    </source>
</evidence>
<dbReference type="Pfam" id="PF21084">
    <property type="entry name" value="WHD_DUF4423_like"/>
    <property type="match status" value="1"/>
</dbReference>
<name>A0A367WQ58_9PROT</name>
<reference evidence="3 4" key="1">
    <citation type="submission" date="2014-07" db="EMBL/GenBank/DDBJ databases">
        <title>Draft genome sequence of Thalassospira profundimaris PR54-5.</title>
        <authorList>
            <person name="Lai Q."/>
            <person name="Shao Z."/>
        </authorList>
    </citation>
    <scope>NUCLEOTIDE SEQUENCE [LARGE SCALE GENOMIC DNA]</scope>
    <source>
        <strain evidence="3 4">PR54-5</strain>
    </source>
</reference>
<dbReference type="InterPro" id="IPR027624">
    <property type="entry name" value="TOMM_cyclo_SagD"/>
</dbReference>
<dbReference type="Gene3D" id="3.30.1330.230">
    <property type="match status" value="1"/>
</dbReference>